<accession>A0ABT0VKJ2</accession>
<dbReference type="Proteomes" id="UP001057481">
    <property type="component" value="Unassembled WGS sequence"/>
</dbReference>
<dbReference type="NCBIfam" id="NF047422">
    <property type="entry name" value="YfmF_fam"/>
    <property type="match status" value="1"/>
</dbReference>
<dbReference type="SUPFAM" id="SSF63411">
    <property type="entry name" value="LuxS/MPP-like metallohydrolase"/>
    <property type="match status" value="2"/>
</dbReference>
<protein>
    <submittedName>
        <fullName evidence="2">Insulinase family protein</fullName>
    </submittedName>
</protein>
<organism evidence="2 3">
    <name type="scientific">Periweissella beninensis</name>
    <dbReference type="NCBI Taxonomy" id="504936"/>
    <lineage>
        <taxon>Bacteria</taxon>
        <taxon>Bacillati</taxon>
        <taxon>Bacillota</taxon>
        <taxon>Bacilli</taxon>
        <taxon>Lactobacillales</taxon>
        <taxon>Lactobacillaceae</taxon>
        <taxon>Periweissella</taxon>
    </lineage>
</organism>
<dbReference type="RefSeq" id="WP_205143423.1">
    <property type="nucleotide sequence ID" value="NZ_JAFBDN010000006.1"/>
</dbReference>
<feature type="domain" description="Peptidase M16 C-terminal" evidence="1">
    <location>
        <begin position="178"/>
        <end position="352"/>
    </location>
</feature>
<dbReference type="PANTHER" id="PTHR11851">
    <property type="entry name" value="METALLOPROTEASE"/>
    <property type="match status" value="1"/>
</dbReference>
<dbReference type="InterPro" id="IPR011249">
    <property type="entry name" value="Metalloenz_LuxS/M16"/>
</dbReference>
<name>A0ABT0VKJ2_9LACO</name>
<dbReference type="Pfam" id="PF05193">
    <property type="entry name" value="Peptidase_M16_C"/>
    <property type="match status" value="1"/>
</dbReference>
<evidence type="ECO:0000313" key="2">
    <source>
        <dbReference type="EMBL" id="MCM2437439.1"/>
    </source>
</evidence>
<dbReference type="InterPro" id="IPR050361">
    <property type="entry name" value="MPP/UQCRC_Complex"/>
</dbReference>
<reference evidence="2" key="1">
    <citation type="submission" date="2021-04" db="EMBL/GenBank/DDBJ databases">
        <title>Taxonomic assessment of Weissella genus.</title>
        <authorList>
            <person name="Fanelli F."/>
            <person name="Chieffi D."/>
            <person name="Dell'Aquila A."/>
            <person name="Gyu-Sung C."/>
            <person name="Franz C.M.A.P."/>
            <person name="Fusco V."/>
        </authorList>
    </citation>
    <scope>NUCLEOTIDE SEQUENCE</scope>
    <source>
        <strain evidence="2">LMG 25373</strain>
    </source>
</reference>
<dbReference type="PANTHER" id="PTHR11851:SF186">
    <property type="entry name" value="INACTIVE METALLOPROTEASE YMFF-RELATED"/>
    <property type="match status" value="1"/>
</dbReference>
<gene>
    <name evidence="2" type="ORF">KAK10_05900</name>
</gene>
<evidence type="ECO:0000259" key="1">
    <source>
        <dbReference type="Pfam" id="PF05193"/>
    </source>
</evidence>
<proteinExistence type="predicted"/>
<dbReference type="EMBL" id="JAGMVS010000063">
    <property type="protein sequence ID" value="MCM2437439.1"/>
    <property type="molecule type" value="Genomic_DNA"/>
</dbReference>
<comment type="caution">
    <text evidence="2">The sequence shown here is derived from an EMBL/GenBank/DDBJ whole genome shotgun (WGS) entry which is preliminary data.</text>
</comment>
<keyword evidence="3" id="KW-1185">Reference proteome</keyword>
<dbReference type="Gene3D" id="3.30.830.10">
    <property type="entry name" value="Metalloenzyme, LuxS/M16 peptidase-like"/>
    <property type="match status" value="2"/>
</dbReference>
<evidence type="ECO:0000313" key="3">
    <source>
        <dbReference type="Proteomes" id="UP001057481"/>
    </source>
</evidence>
<dbReference type="InterPro" id="IPR007863">
    <property type="entry name" value="Peptidase_M16_C"/>
</dbReference>
<sequence>MDYSLRPGVKLHIIPTNQFKTTQIVVNLTTKHEKKSSTYRSLLANVLELASMKYPDQNKIAKQMAYLYGARFGTDLEKYGQVHCFRYMLRLPNERYIDADQSLVVAGFDFLKEIIFNPLKNGDQFNKALFIREKNNMIADFKSIKEDRQTHAMQQLVDLYFNNEQATPSYGQLDELKKITNQSLTRYHQKMLAEDQVDIFVLGNVDKEVIIAKASELPFMERTGENLKLFYQQALKDEVLVKTEQANLTQAKYNLAYHFDVNQQSDEKYAAIVFNALLGATPLSKLFVNVREKASLAYYASSNYSPTNQLLTIQTGIDNTNLVKAKKIILQQITDIQAGKFSDLELNSVKKYLVNTFEASLDSPRAILNKAILNALLGRNANQLEWIKKVKDVTKIDVINIAKKLNLQATFLLAGEPDGKN</sequence>